<dbReference type="SUPFAM" id="SSF55874">
    <property type="entry name" value="ATPase domain of HSP90 chaperone/DNA topoisomerase II/histidine kinase"/>
    <property type="match status" value="1"/>
</dbReference>
<evidence type="ECO:0000256" key="3">
    <source>
        <dbReference type="ARBA" id="ARBA00022553"/>
    </source>
</evidence>
<dbReference type="SMART" id="SM00387">
    <property type="entry name" value="HATPase_c"/>
    <property type="match status" value="1"/>
</dbReference>
<dbReference type="InterPro" id="IPR036890">
    <property type="entry name" value="HATPase_C_sf"/>
</dbReference>
<dbReference type="PANTHER" id="PTHR41523:SF8">
    <property type="entry name" value="ETHYLENE RESPONSE SENSOR PROTEIN"/>
    <property type="match status" value="1"/>
</dbReference>
<organism evidence="10 11">
    <name type="scientific">Mucilaginibacter gossypii</name>
    <dbReference type="NCBI Taxonomy" id="551996"/>
    <lineage>
        <taxon>Bacteria</taxon>
        <taxon>Pseudomonadati</taxon>
        <taxon>Bacteroidota</taxon>
        <taxon>Sphingobacteriia</taxon>
        <taxon>Sphingobacteriales</taxon>
        <taxon>Sphingobacteriaceae</taxon>
        <taxon>Mucilaginibacter</taxon>
    </lineage>
</organism>
<evidence type="ECO:0000256" key="4">
    <source>
        <dbReference type="ARBA" id="ARBA00022679"/>
    </source>
</evidence>
<evidence type="ECO:0000256" key="2">
    <source>
        <dbReference type="ARBA" id="ARBA00012438"/>
    </source>
</evidence>
<dbReference type="GO" id="GO:0004673">
    <property type="term" value="F:protein histidine kinase activity"/>
    <property type="evidence" value="ECO:0007669"/>
    <property type="project" value="UniProtKB-EC"/>
</dbReference>
<evidence type="ECO:0000256" key="7">
    <source>
        <dbReference type="ARBA" id="ARBA00022840"/>
    </source>
</evidence>
<dbReference type="SMART" id="SM00028">
    <property type="entry name" value="TPR"/>
    <property type="match status" value="3"/>
</dbReference>
<evidence type="ECO:0000256" key="5">
    <source>
        <dbReference type="ARBA" id="ARBA00022741"/>
    </source>
</evidence>
<evidence type="ECO:0000256" key="1">
    <source>
        <dbReference type="ARBA" id="ARBA00000085"/>
    </source>
</evidence>
<keyword evidence="4" id="KW-0808">Transferase</keyword>
<dbReference type="PANTHER" id="PTHR41523">
    <property type="entry name" value="TWO-COMPONENT SYSTEM SENSOR PROTEIN"/>
    <property type="match status" value="1"/>
</dbReference>
<evidence type="ECO:0000259" key="9">
    <source>
        <dbReference type="PROSITE" id="PS50109"/>
    </source>
</evidence>
<dbReference type="InterPro" id="IPR003594">
    <property type="entry name" value="HATPase_dom"/>
</dbReference>
<dbReference type="Gene3D" id="3.30.565.10">
    <property type="entry name" value="Histidine kinase-like ATPase, C-terminal domain"/>
    <property type="match status" value="1"/>
</dbReference>
<sequence>MITNEVIKPYITTMKKLAICIFLISYAFIAGAQNLAGLLQKLQNTGNETNRINALARHYLYKRGQAHGNPDSAAYYITKAEILSNAIHNTAYLDSVVFIKGELAIVRGDFTLATQIFTEAANHYQTLRQPLKEANTWHYYANRIPESDKAQVDNKLKIHNKAYGIYLKNGFKLQAADEQFRIAFTYQNAGQFDKAEKWFIAVIKQYQVLKSPEIALVYYRLADNYYRKGDMPKELLARINCVNAYEASPKRDLYWGQYYYITLGVAYYNKRQFEQALIYHQKGVEIAAKLNDQEMYNIGVHEILTCYINLKKYAAALAYLKKTIQRYPKKTDVQEGMYVSAELKLYNHMNNSRAAEKMIPKFKEVFQKVKKSVAGETKANYYAMDNFIAAYDPLPKHYLLTKQWAKLADELKMLEALPADKMSVLSKMTIYQHRFKVDSANGDFLSALRSFQRIKVIKDSLTNVATSKQISELETKYLSAQKDKKIQDLNNQSTIQKNNLDKVHQQRNITLAGVLIGFVLAGILYFAYRSKQRSNFKLKVKQEEINIQNSSLFSLLNEKEKLLQDKDNLLGSQQDLLIEKEWLLREVHHRVKNNLQIVMSLLYTQSAYLQNTDARDAIRDSQNRVQAISIIHQKLYSKSNVATIVIADYITDLIRYLYTCYDCGNRKIRFKENLDQVNLDISQAVPMGLILNEAITNSIKYAFDKSGGEILINAKLSAPETIELLIRDNGKGLPSNFDLTETSSLGMEMMKALSKQLGGTFEIKNEPGVNVLVIFKVENQVRAEA</sequence>
<dbReference type="Pfam" id="PF07568">
    <property type="entry name" value="HisKA_2"/>
    <property type="match status" value="1"/>
</dbReference>
<name>A0A1G8ABZ5_9SPHI</name>
<keyword evidence="6 10" id="KW-0418">Kinase</keyword>
<dbReference type="Pfam" id="PF02518">
    <property type="entry name" value="HATPase_c"/>
    <property type="match status" value="1"/>
</dbReference>
<dbReference type="EMBL" id="FNCG01000007">
    <property type="protein sequence ID" value="SDH18472.1"/>
    <property type="molecule type" value="Genomic_DNA"/>
</dbReference>
<gene>
    <name evidence="10" type="ORF">SAMN05192573_107153</name>
</gene>
<dbReference type="Proteomes" id="UP000199705">
    <property type="component" value="Unassembled WGS sequence"/>
</dbReference>
<dbReference type="EC" id="2.7.13.3" evidence="2"/>
<evidence type="ECO:0000256" key="6">
    <source>
        <dbReference type="ARBA" id="ARBA00022777"/>
    </source>
</evidence>
<dbReference type="InterPro" id="IPR005467">
    <property type="entry name" value="His_kinase_dom"/>
</dbReference>
<keyword evidence="8" id="KW-0812">Transmembrane</keyword>
<dbReference type="PROSITE" id="PS50109">
    <property type="entry name" value="HIS_KIN"/>
    <property type="match status" value="1"/>
</dbReference>
<keyword evidence="11" id="KW-1185">Reference proteome</keyword>
<reference evidence="11" key="1">
    <citation type="submission" date="2016-10" db="EMBL/GenBank/DDBJ databases">
        <authorList>
            <person name="Varghese N."/>
            <person name="Submissions S."/>
        </authorList>
    </citation>
    <scope>NUCLEOTIDE SEQUENCE [LARGE SCALE GENOMIC DNA]</scope>
    <source>
        <strain evidence="11">Gh-67</strain>
    </source>
</reference>
<keyword evidence="5" id="KW-0547">Nucleotide-binding</keyword>
<evidence type="ECO:0000313" key="10">
    <source>
        <dbReference type="EMBL" id="SDH18472.1"/>
    </source>
</evidence>
<feature type="transmembrane region" description="Helical" evidence="8">
    <location>
        <begin position="509"/>
        <end position="528"/>
    </location>
</feature>
<dbReference type="InterPro" id="IPR011990">
    <property type="entry name" value="TPR-like_helical_dom_sf"/>
</dbReference>
<accession>A0A1G8ABZ5</accession>
<dbReference type="Gene3D" id="1.25.40.10">
    <property type="entry name" value="Tetratricopeptide repeat domain"/>
    <property type="match status" value="2"/>
</dbReference>
<keyword evidence="7" id="KW-0067">ATP-binding</keyword>
<keyword evidence="8" id="KW-1133">Transmembrane helix</keyword>
<dbReference type="AlphaFoldDB" id="A0A1G8ABZ5"/>
<dbReference type="InterPro" id="IPR011495">
    <property type="entry name" value="Sig_transdc_His_kin_sub2_dim/P"/>
</dbReference>
<keyword evidence="8" id="KW-0472">Membrane</keyword>
<protein>
    <recommendedName>
        <fullName evidence="2">histidine kinase</fullName>
        <ecNumber evidence="2">2.7.13.3</ecNumber>
    </recommendedName>
</protein>
<dbReference type="Gene3D" id="3.30.450.20">
    <property type="entry name" value="PAS domain"/>
    <property type="match status" value="1"/>
</dbReference>
<feature type="domain" description="Histidine kinase" evidence="9">
    <location>
        <begin position="586"/>
        <end position="779"/>
    </location>
</feature>
<evidence type="ECO:0000256" key="8">
    <source>
        <dbReference type="SAM" id="Phobius"/>
    </source>
</evidence>
<comment type="catalytic activity">
    <reaction evidence="1">
        <text>ATP + protein L-histidine = ADP + protein N-phospho-L-histidine.</text>
        <dbReference type="EC" id="2.7.13.3"/>
    </reaction>
</comment>
<dbReference type="GO" id="GO:0005524">
    <property type="term" value="F:ATP binding"/>
    <property type="evidence" value="ECO:0007669"/>
    <property type="project" value="UniProtKB-KW"/>
</dbReference>
<keyword evidence="3" id="KW-0597">Phosphoprotein</keyword>
<dbReference type="InterPro" id="IPR019734">
    <property type="entry name" value="TPR_rpt"/>
</dbReference>
<evidence type="ECO:0000313" key="11">
    <source>
        <dbReference type="Proteomes" id="UP000199705"/>
    </source>
</evidence>
<proteinExistence type="predicted"/>
<dbReference type="SUPFAM" id="SSF48452">
    <property type="entry name" value="TPR-like"/>
    <property type="match status" value="1"/>
</dbReference>